<reference evidence="5" key="1">
    <citation type="submission" date="2020-10" db="EMBL/GenBank/DDBJ databases">
        <authorList>
            <person name="Gilroy R."/>
        </authorList>
    </citation>
    <scope>NUCLEOTIDE SEQUENCE</scope>
    <source>
        <strain evidence="5">ChiSxjej1B13-7041</strain>
    </source>
</reference>
<dbReference type="PANTHER" id="PTHR30146:SF109">
    <property type="entry name" value="HTH-TYPE TRANSCRIPTIONAL REGULATOR GALS"/>
    <property type="match status" value="1"/>
</dbReference>
<dbReference type="InterPro" id="IPR046335">
    <property type="entry name" value="LacI/GalR-like_sensor"/>
</dbReference>
<gene>
    <name evidence="5" type="ORF">IAB98_02140</name>
</gene>
<keyword evidence="2 5" id="KW-0238">DNA-binding</keyword>
<feature type="domain" description="HTH lacI-type" evidence="4">
    <location>
        <begin position="2"/>
        <end position="56"/>
    </location>
</feature>
<reference evidence="5" key="2">
    <citation type="journal article" date="2021" name="PeerJ">
        <title>Extensive microbial diversity within the chicken gut microbiome revealed by metagenomics and culture.</title>
        <authorList>
            <person name="Gilroy R."/>
            <person name="Ravi A."/>
            <person name="Getino M."/>
            <person name="Pursley I."/>
            <person name="Horton D.L."/>
            <person name="Alikhan N.F."/>
            <person name="Baker D."/>
            <person name="Gharbi K."/>
            <person name="Hall N."/>
            <person name="Watson M."/>
            <person name="Adriaenssens E.M."/>
            <person name="Foster-Nyarko E."/>
            <person name="Jarju S."/>
            <person name="Secka A."/>
            <person name="Antonio M."/>
            <person name="Oren A."/>
            <person name="Chaudhuri R.R."/>
            <person name="La Ragione R."/>
            <person name="Hildebrand F."/>
            <person name="Pallen M.J."/>
        </authorList>
    </citation>
    <scope>NUCLEOTIDE SEQUENCE</scope>
    <source>
        <strain evidence="5">ChiSxjej1B13-7041</strain>
    </source>
</reference>
<dbReference type="SUPFAM" id="SSF53822">
    <property type="entry name" value="Periplasmic binding protein-like I"/>
    <property type="match status" value="1"/>
</dbReference>
<evidence type="ECO:0000256" key="2">
    <source>
        <dbReference type="ARBA" id="ARBA00023125"/>
    </source>
</evidence>
<evidence type="ECO:0000256" key="3">
    <source>
        <dbReference type="ARBA" id="ARBA00023163"/>
    </source>
</evidence>
<protein>
    <submittedName>
        <fullName evidence="5">LacI family DNA-binding transcriptional regulator</fullName>
    </submittedName>
</protein>
<dbReference type="GO" id="GO:0000976">
    <property type="term" value="F:transcription cis-regulatory region binding"/>
    <property type="evidence" value="ECO:0007669"/>
    <property type="project" value="TreeGrafter"/>
</dbReference>
<name>A0A9D1EHN9_9FIRM</name>
<dbReference type="Pfam" id="PF00356">
    <property type="entry name" value="LacI"/>
    <property type="match status" value="1"/>
</dbReference>
<comment type="caution">
    <text evidence="5">The sequence shown here is derived from an EMBL/GenBank/DDBJ whole genome shotgun (WGS) entry which is preliminary data.</text>
</comment>
<dbReference type="InterPro" id="IPR000843">
    <property type="entry name" value="HTH_LacI"/>
</dbReference>
<keyword evidence="3" id="KW-0804">Transcription</keyword>
<dbReference type="PRINTS" id="PR00036">
    <property type="entry name" value="HTHLACI"/>
</dbReference>
<dbReference type="Pfam" id="PF13377">
    <property type="entry name" value="Peripla_BP_3"/>
    <property type="match status" value="1"/>
</dbReference>
<dbReference type="GO" id="GO:0003700">
    <property type="term" value="F:DNA-binding transcription factor activity"/>
    <property type="evidence" value="ECO:0007669"/>
    <property type="project" value="TreeGrafter"/>
</dbReference>
<dbReference type="PANTHER" id="PTHR30146">
    <property type="entry name" value="LACI-RELATED TRANSCRIPTIONAL REPRESSOR"/>
    <property type="match status" value="1"/>
</dbReference>
<organism evidence="5 6">
    <name type="scientific">Candidatus Egerieimonas intestinavium</name>
    <dbReference type="NCBI Taxonomy" id="2840777"/>
    <lineage>
        <taxon>Bacteria</taxon>
        <taxon>Bacillati</taxon>
        <taxon>Bacillota</taxon>
        <taxon>Clostridia</taxon>
        <taxon>Lachnospirales</taxon>
        <taxon>Lachnospiraceae</taxon>
        <taxon>Lachnospiraceae incertae sedis</taxon>
        <taxon>Candidatus Egerieimonas</taxon>
    </lineage>
</organism>
<dbReference type="Gene3D" id="3.40.50.2300">
    <property type="match status" value="2"/>
</dbReference>
<evidence type="ECO:0000256" key="1">
    <source>
        <dbReference type="ARBA" id="ARBA00023015"/>
    </source>
</evidence>
<keyword evidence="1" id="KW-0805">Transcription regulation</keyword>
<dbReference type="AlphaFoldDB" id="A0A9D1EHN9"/>
<dbReference type="InterPro" id="IPR010982">
    <property type="entry name" value="Lambda_DNA-bd_dom_sf"/>
</dbReference>
<sequence length="330" mass="36433">MVTISDVAKEAGVSLSTASRALNNSSLVSAEKKEKVLEAVKKLGYRPIRLSAVRKAQQDKIIVVITRMLNRDMLDAIRETADELGYQMAISYAGESCDGGYQSALELIKILPQHMIGGLIFIHNECRDEKIWKELSAYPMVQVGESKEVSPLRSISIDDRAAAYDMTSYLIKQGYRRIAYVRSDNDDRFSYGKPRLKGYCEALEDAGIEVDKSLILDAGYILDGGSDVAKDIVKMKNRPDVVFCGSDYMAVGCLAELERQGIRVPEDIAVCGFDNHEVTEYCQPSLTTVGQPYGEMGSEAVRMLDMICSGAIASGRKMLAEHTIIVREST</sequence>
<dbReference type="SMART" id="SM00354">
    <property type="entry name" value="HTH_LACI"/>
    <property type="match status" value="1"/>
</dbReference>
<dbReference type="SUPFAM" id="SSF47413">
    <property type="entry name" value="lambda repressor-like DNA-binding domains"/>
    <property type="match status" value="1"/>
</dbReference>
<evidence type="ECO:0000313" key="5">
    <source>
        <dbReference type="EMBL" id="HIR92207.1"/>
    </source>
</evidence>
<dbReference type="PROSITE" id="PS00356">
    <property type="entry name" value="HTH_LACI_1"/>
    <property type="match status" value="1"/>
</dbReference>
<dbReference type="EMBL" id="DVHU01000019">
    <property type="protein sequence ID" value="HIR92207.1"/>
    <property type="molecule type" value="Genomic_DNA"/>
</dbReference>
<accession>A0A9D1EHN9</accession>
<dbReference type="PROSITE" id="PS50932">
    <property type="entry name" value="HTH_LACI_2"/>
    <property type="match status" value="1"/>
</dbReference>
<evidence type="ECO:0000313" key="6">
    <source>
        <dbReference type="Proteomes" id="UP000886841"/>
    </source>
</evidence>
<proteinExistence type="predicted"/>
<dbReference type="InterPro" id="IPR028082">
    <property type="entry name" value="Peripla_BP_I"/>
</dbReference>
<evidence type="ECO:0000259" key="4">
    <source>
        <dbReference type="PROSITE" id="PS50932"/>
    </source>
</evidence>
<dbReference type="Gene3D" id="1.10.260.40">
    <property type="entry name" value="lambda repressor-like DNA-binding domains"/>
    <property type="match status" value="1"/>
</dbReference>
<dbReference type="Proteomes" id="UP000886841">
    <property type="component" value="Unassembled WGS sequence"/>
</dbReference>
<dbReference type="CDD" id="cd01392">
    <property type="entry name" value="HTH_LacI"/>
    <property type="match status" value="1"/>
</dbReference>